<comment type="caution">
    <text evidence="9">The sequence shown here is derived from an EMBL/GenBank/DDBJ whole genome shotgun (WGS) entry which is preliminary data.</text>
</comment>
<accession>A0A814VI59</accession>
<feature type="compositionally biased region" description="Acidic residues" evidence="4">
    <location>
        <begin position="257"/>
        <end position="271"/>
    </location>
</feature>
<dbReference type="GO" id="GO:0005507">
    <property type="term" value="F:copper ion binding"/>
    <property type="evidence" value="ECO:0007669"/>
    <property type="project" value="InterPro"/>
</dbReference>
<dbReference type="Pfam" id="PF00394">
    <property type="entry name" value="Cu-oxidase"/>
    <property type="match status" value="1"/>
</dbReference>
<dbReference type="InterPro" id="IPR002355">
    <property type="entry name" value="Cu_oxidase_Cu_BS"/>
</dbReference>
<proteinExistence type="inferred from homology"/>
<feature type="domain" description="Plastocyanin-like" evidence="6">
    <location>
        <begin position="454"/>
        <end position="566"/>
    </location>
</feature>
<dbReference type="Proteomes" id="UP000663860">
    <property type="component" value="Unassembled WGS sequence"/>
</dbReference>
<feature type="transmembrane region" description="Helical" evidence="5">
    <location>
        <begin position="42"/>
        <end position="62"/>
    </location>
</feature>
<gene>
    <name evidence="9" type="ORF">IZO911_LOCUS28047</name>
    <name evidence="10" type="ORF">KXQ929_LOCUS8542</name>
</gene>
<evidence type="ECO:0000256" key="1">
    <source>
        <dbReference type="ARBA" id="ARBA00010609"/>
    </source>
</evidence>
<dbReference type="Proteomes" id="UP000663868">
    <property type="component" value="Unassembled WGS sequence"/>
</dbReference>
<evidence type="ECO:0000313" key="9">
    <source>
        <dbReference type="EMBL" id="CAF1191124.1"/>
    </source>
</evidence>
<feature type="domain" description="Plastocyanin-like" evidence="7">
    <location>
        <begin position="752"/>
        <end position="851"/>
    </location>
</feature>
<evidence type="ECO:0000313" key="11">
    <source>
        <dbReference type="Proteomes" id="UP000663860"/>
    </source>
</evidence>
<evidence type="ECO:0000256" key="3">
    <source>
        <dbReference type="ARBA" id="ARBA00023002"/>
    </source>
</evidence>
<keyword evidence="2" id="KW-0479">Metal-binding</keyword>
<evidence type="ECO:0008006" key="12">
    <source>
        <dbReference type="Google" id="ProtNLM"/>
    </source>
</evidence>
<keyword evidence="5" id="KW-0472">Membrane</keyword>
<evidence type="ECO:0000259" key="6">
    <source>
        <dbReference type="Pfam" id="PF00394"/>
    </source>
</evidence>
<dbReference type="InterPro" id="IPR033138">
    <property type="entry name" value="Cu_oxidase_CS"/>
</dbReference>
<evidence type="ECO:0000259" key="8">
    <source>
        <dbReference type="Pfam" id="PF07732"/>
    </source>
</evidence>
<dbReference type="EMBL" id="CAJOBB010000373">
    <property type="protein sequence ID" value="CAF3664464.1"/>
    <property type="molecule type" value="Genomic_DNA"/>
</dbReference>
<dbReference type="Gene3D" id="2.60.40.420">
    <property type="entry name" value="Cupredoxins - blue copper proteins"/>
    <property type="match status" value="3"/>
</dbReference>
<dbReference type="InterPro" id="IPR001117">
    <property type="entry name" value="Cu-oxidase_2nd"/>
</dbReference>
<dbReference type="InterPro" id="IPR011707">
    <property type="entry name" value="Cu-oxidase-like_N"/>
</dbReference>
<protein>
    <recommendedName>
        <fullName evidence="12">Multicopper oxidase</fullName>
    </recommendedName>
</protein>
<evidence type="ECO:0000256" key="2">
    <source>
        <dbReference type="ARBA" id="ARBA00022723"/>
    </source>
</evidence>
<sequence>MEDTTTNVEQQQNLLASSVQTKRSKSKNRLSQTVYRAITEHYWPILLLLVVIMIGIGAVAYFPRLKSNETEDDIVLKQGTSFKRDRQDANQRNPMQMNFGRPKPPEALGRVALYIRKPSSDDDDDRKPPLRVYVPAARYHVRRFPLKGPFLNFMPSTPIFANRATQETIIYSSIRAYILPALVDGHGQLYSIARLIATGYASFTEEEMHSSKSIDMNNYFESSAVTGARIPKIDTRRGGFSSGLRVNINSFDIYGEEDMNDDSEEYNEEDNDKNNKHHHTYKKPRHRNSKDDSSETTITSTKKATSGSTSTKKSVPHHSHADVNFTLIIEYIFPYPQSTKPVVGVNGTSPGPTIDVCENDTVIIRVINKLDVPSAIHWHGVRQLDTPDMDGAVGLSQCAIPPGHEMIYKFQATPAGTTWYHGHLLEQYTDGLFGPLIIRRCPVETYSDLYQSEQILTIADWYNIPAHTGLIPYHYSPLNPVGFPPPPDAIVVNGRFTQSLFIPVNGAEVIRFRIISAAAFSMYTISIDGCKLSIIEVDTTTTIPYPVDSFTLNVAQRCSFLCNLTDLAPTYNASSVKSIYIRIQAVDSVYAQDINNFIPPYENQSYPYPTFFNSLYLAFLSLDSTNSTPTYAASTATPILSNVTPPLDTNILDARPLFRNANGVPNATHYLAIAVGFGVGPSGFGDATVNGVSYSSDANYMHMRDDPPTGFTSDLYEPLLYQMVRKPNQLAISSPLLEAGNDLPVIQSDANGHYLIPYQACVDIYITNPIGGEHPFHLHGHNFWIVSTSDYPEAEFLYADDYTQRDTVSVPGGGWAKIRFVADNPGAWFMHCHIEFHMAIGLAVALIVSPDQLLTNGYTIPQSGQRQCQALQRFNTTYDPVIPSN</sequence>
<dbReference type="InterPro" id="IPR045087">
    <property type="entry name" value="Cu-oxidase_fam"/>
</dbReference>
<evidence type="ECO:0000313" key="10">
    <source>
        <dbReference type="EMBL" id="CAF3664464.1"/>
    </source>
</evidence>
<comment type="similarity">
    <text evidence="1">Belongs to the multicopper oxidase family.</text>
</comment>
<dbReference type="PANTHER" id="PTHR11709:SF511">
    <property type="entry name" value="LACCASE"/>
    <property type="match status" value="1"/>
</dbReference>
<dbReference type="InterPro" id="IPR011706">
    <property type="entry name" value="Cu-oxidase_C"/>
</dbReference>
<dbReference type="PROSITE" id="PS00080">
    <property type="entry name" value="MULTICOPPER_OXIDASE2"/>
    <property type="match status" value="1"/>
</dbReference>
<feature type="region of interest" description="Disordered" evidence="4">
    <location>
        <begin position="257"/>
        <end position="317"/>
    </location>
</feature>
<evidence type="ECO:0000256" key="5">
    <source>
        <dbReference type="SAM" id="Phobius"/>
    </source>
</evidence>
<feature type="compositionally biased region" description="Low complexity" evidence="4">
    <location>
        <begin position="295"/>
        <end position="313"/>
    </location>
</feature>
<keyword evidence="5" id="KW-1133">Transmembrane helix</keyword>
<evidence type="ECO:0000256" key="4">
    <source>
        <dbReference type="SAM" id="MobiDB-lite"/>
    </source>
</evidence>
<dbReference type="Pfam" id="PF07731">
    <property type="entry name" value="Cu-oxidase_2"/>
    <property type="match status" value="1"/>
</dbReference>
<keyword evidence="3" id="KW-0560">Oxidoreductase</keyword>
<name>A0A814VI59_9BILA</name>
<feature type="compositionally biased region" description="Polar residues" evidence="4">
    <location>
        <begin position="1"/>
        <end position="21"/>
    </location>
</feature>
<dbReference type="EMBL" id="CAJNOE010000392">
    <property type="protein sequence ID" value="CAF1191124.1"/>
    <property type="molecule type" value="Genomic_DNA"/>
</dbReference>
<evidence type="ECO:0000259" key="7">
    <source>
        <dbReference type="Pfam" id="PF07731"/>
    </source>
</evidence>
<dbReference type="PROSITE" id="PS00079">
    <property type="entry name" value="MULTICOPPER_OXIDASE1"/>
    <property type="match status" value="1"/>
</dbReference>
<dbReference type="InterPro" id="IPR008972">
    <property type="entry name" value="Cupredoxin"/>
</dbReference>
<feature type="domain" description="Plastocyanin-like" evidence="8">
    <location>
        <begin position="337"/>
        <end position="440"/>
    </location>
</feature>
<keyword evidence="5" id="KW-0812">Transmembrane</keyword>
<feature type="region of interest" description="Disordered" evidence="4">
    <location>
        <begin position="78"/>
        <end position="104"/>
    </location>
</feature>
<organism evidence="9 11">
    <name type="scientific">Adineta steineri</name>
    <dbReference type="NCBI Taxonomy" id="433720"/>
    <lineage>
        <taxon>Eukaryota</taxon>
        <taxon>Metazoa</taxon>
        <taxon>Spiralia</taxon>
        <taxon>Gnathifera</taxon>
        <taxon>Rotifera</taxon>
        <taxon>Eurotatoria</taxon>
        <taxon>Bdelloidea</taxon>
        <taxon>Adinetida</taxon>
        <taxon>Adinetidae</taxon>
        <taxon>Adineta</taxon>
    </lineage>
</organism>
<reference evidence="9" key="1">
    <citation type="submission" date="2021-02" db="EMBL/GenBank/DDBJ databases">
        <authorList>
            <person name="Nowell W R."/>
        </authorList>
    </citation>
    <scope>NUCLEOTIDE SEQUENCE</scope>
</reference>
<dbReference type="SUPFAM" id="SSF49503">
    <property type="entry name" value="Cupredoxins"/>
    <property type="match status" value="3"/>
</dbReference>
<feature type="region of interest" description="Disordered" evidence="4">
    <location>
        <begin position="1"/>
        <end position="23"/>
    </location>
</feature>
<dbReference type="AlphaFoldDB" id="A0A814VI59"/>
<dbReference type="Pfam" id="PF07732">
    <property type="entry name" value="Cu-oxidase_3"/>
    <property type="match status" value="1"/>
</dbReference>
<feature type="compositionally biased region" description="Basic residues" evidence="4">
    <location>
        <begin position="275"/>
        <end position="288"/>
    </location>
</feature>
<dbReference type="GO" id="GO:0016491">
    <property type="term" value="F:oxidoreductase activity"/>
    <property type="evidence" value="ECO:0007669"/>
    <property type="project" value="UniProtKB-KW"/>
</dbReference>
<dbReference type="PANTHER" id="PTHR11709">
    <property type="entry name" value="MULTI-COPPER OXIDASE"/>
    <property type="match status" value="1"/>
</dbReference>